<dbReference type="Pfam" id="PF14033">
    <property type="entry name" value="DUF4246"/>
    <property type="match status" value="1"/>
</dbReference>
<evidence type="ECO:0000259" key="1">
    <source>
        <dbReference type="Pfam" id="PF14033"/>
    </source>
</evidence>
<dbReference type="InterPro" id="IPR049207">
    <property type="entry name" value="DUF4246_N"/>
</dbReference>
<keyword evidence="4" id="KW-1185">Reference proteome</keyword>
<gene>
    <name evidence="3" type="ORF">N657DRAFT_688201</name>
</gene>
<evidence type="ECO:0000259" key="2">
    <source>
        <dbReference type="Pfam" id="PF21666"/>
    </source>
</evidence>
<dbReference type="PANTHER" id="PTHR33119">
    <property type="entry name" value="IFI3P"/>
    <property type="match status" value="1"/>
</dbReference>
<dbReference type="AlphaFoldDB" id="A0AAN6U404"/>
<dbReference type="GeneID" id="87833694"/>
<reference evidence="3" key="2">
    <citation type="submission" date="2023-05" db="EMBL/GenBank/DDBJ databases">
        <authorList>
            <consortium name="Lawrence Berkeley National Laboratory"/>
            <person name="Steindorff A."/>
            <person name="Hensen N."/>
            <person name="Bonometti L."/>
            <person name="Westerberg I."/>
            <person name="Brannstrom I.O."/>
            <person name="Guillou S."/>
            <person name="Cros-Aarteil S."/>
            <person name="Calhoun S."/>
            <person name="Haridas S."/>
            <person name="Kuo A."/>
            <person name="Mondo S."/>
            <person name="Pangilinan J."/>
            <person name="Riley R."/>
            <person name="Labutti K."/>
            <person name="Andreopoulos B."/>
            <person name="Lipzen A."/>
            <person name="Chen C."/>
            <person name="Yanf M."/>
            <person name="Daum C."/>
            <person name="Ng V."/>
            <person name="Clum A."/>
            <person name="Ohm R."/>
            <person name="Martin F."/>
            <person name="Silar P."/>
            <person name="Natvig D."/>
            <person name="Lalanne C."/>
            <person name="Gautier V."/>
            <person name="Ament-Velasquez S.L."/>
            <person name="Kruys A."/>
            <person name="Hutchinson M.I."/>
            <person name="Powell A.J."/>
            <person name="Barry K."/>
            <person name="Miller A.N."/>
            <person name="Grigoriev I.V."/>
            <person name="Debuchy R."/>
            <person name="Gladieux P."/>
            <person name="Thoren M.H."/>
            <person name="Johannesson H."/>
        </authorList>
    </citation>
    <scope>NUCLEOTIDE SEQUENCE</scope>
    <source>
        <strain evidence="3">CBS 731.68</strain>
    </source>
</reference>
<feature type="domain" description="DUF4246" evidence="2">
    <location>
        <begin position="10"/>
        <end position="76"/>
    </location>
</feature>
<evidence type="ECO:0000313" key="4">
    <source>
        <dbReference type="Proteomes" id="UP001302602"/>
    </source>
</evidence>
<feature type="domain" description="DUF4246" evidence="1">
    <location>
        <begin position="92"/>
        <end position="543"/>
    </location>
</feature>
<dbReference type="Pfam" id="PF21666">
    <property type="entry name" value="DUF4246_N"/>
    <property type="match status" value="1"/>
</dbReference>
<reference evidence="3" key="1">
    <citation type="journal article" date="2023" name="Mol. Phylogenet. Evol.">
        <title>Genome-scale phylogeny and comparative genomics of the fungal order Sordariales.</title>
        <authorList>
            <person name="Hensen N."/>
            <person name="Bonometti L."/>
            <person name="Westerberg I."/>
            <person name="Brannstrom I.O."/>
            <person name="Guillou S."/>
            <person name="Cros-Aarteil S."/>
            <person name="Calhoun S."/>
            <person name="Haridas S."/>
            <person name="Kuo A."/>
            <person name="Mondo S."/>
            <person name="Pangilinan J."/>
            <person name="Riley R."/>
            <person name="LaButti K."/>
            <person name="Andreopoulos B."/>
            <person name="Lipzen A."/>
            <person name="Chen C."/>
            <person name="Yan M."/>
            <person name="Daum C."/>
            <person name="Ng V."/>
            <person name="Clum A."/>
            <person name="Steindorff A."/>
            <person name="Ohm R.A."/>
            <person name="Martin F."/>
            <person name="Silar P."/>
            <person name="Natvig D.O."/>
            <person name="Lalanne C."/>
            <person name="Gautier V."/>
            <person name="Ament-Velasquez S.L."/>
            <person name="Kruys A."/>
            <person name="Hutchinson M.I."/>
            <person name="Powell A.J."/>
            <person name="Barry K."/>
            <person name="Miller A.N."/>
            <person name="Grigoriev I.V."/>
            <person name="Debuchy R."/>
            <person name="Gladieux P."/>
            <person name="Hiltunen Thoren M."/>
            <person name="Johannesson H."/>
        </authorList>
    </citation>
    <scope>NUCLEOTIDE SEQUENCE</scope>
    <source>
        <strain evidence="3">CBS 731.68</strain>
    </source>
</reference>
<protein>
    <submittedName>
        <fullName evidence="3">Uncharacterized protein</fullName>
    </submittedName>
</protein>
<dbReference type="EMBL" id="MU853225">
    <property type="protein sequence ID" value="KAK4125426.1"/>
    <property type="molecule type" value="Genomic_DNA"/>
</dbReference>
<organism evidence="3 4">
    <name type="scientific">Parathielavia appendiculata</name>
    <dbReference type="NCBI Taxonomy" id="2587402"/>
    <lineage>
        <taxon>Eukaryota</taxon>
        <taxon>Fungi</taxon>
        <taxon>Dikarya</taxon>
        <taxon>Ascomycota</taxon>
        <taxon>Pezizomycotina</taxon>
        <taxon>Sordariomycetes</taxon>
        <taxon>Sordariomycetidae</taxon>
        <taxon>Sordariales</taxon>
        <taxon>Chaetomiaceae</taxon>
        <taxon>Parathielavia</taxon>
    </lineage>
</organism>
<dbReference type="RefSeq" id="XP_062649197.1">
    <property type="nucleotide sequence ID" value="XM_062796926.1"/>
</dbReference>
<dbReference type="PANTHER" id="PTHR33119:SF1">
    <property type="entry name" value="FE2OG DIOXYGENASE DOMAIN-CONTAINING PROTEIN"/>
    <property type="match status" value="1"/>
</dbReference>
<evidence type="ECO:0000313" key="3">
    <source>
        <dbReference type="EMBL" id="KAK4125426.1"/>
    </source>
</evidence>
<proteinExistence type="predicted"/>
<sequence>MAASTTKQFPGLGLPIDHEGKGLTTFPLAVGSRPWTSNGVTLREQRMLEFISKITDKPNWEVKVFDEDIVSRWCAEADVRPEALDGDVYLSQQMFDFCIAELRDKSEQFKLTGFVRVMDSELTVVKSDRAISREIQDELRAGVKPLEDVPDHKKDWHPYQEDTVLDLVHPSLFPVVWGLTRALEEGTVPLDSCVTYTGKGVVLPTYTPPPRPSGWDASPPRLWGSFQWLPAQVEVAADGSAKITSYINNLHPVEHKALYATLERIVAATVPLWEDALSGFVDGRRFDISYTGSEDYTFPPGLKYRIPGREGPRSVWDPINGTYDDAGDDDDAMDDDEEWQWENHFYDWKRDNRVLLYREPRAYIPQAELLAKRKSSISLRDDFPDGLQVIIKLANIHLTPENAAYEGGSWHVEGTLNEMICASAIYYYDQDNITDSHLAFRQALDHEEIIMIPEQSEYDSLENYLGVQQDESAVQDLGQVLTREGRLLVFPNCLQHQVQPFELQDKTRPGHRKILAMFLVNPHRPILSSAHVPPQRRDWWADEVRKQGSLSALPNELVDMTIDMVDEFPVSWDRAVQLREELMDERGGFNAELTHYFNSQTFSFCEH</sequence>
<comment type="caution">
    <text evidence="3">The sequence shown here is derived from an EMBL/GenBank/DDBJ whole genome shotgun (WGS) entry which is preliminary data.</text>
</comment>
<accession>A0AAN6U404</accession>
<dbReference type="Proteomes" id="UP001302602">
    <property type="component" value="Unassembled WGS sequence"/>
</dbReference>
<dbReference type="InterPro" id="IPR049192">
    <property type="entry name" value="DUF4246_C"/>
</dbReference>
<name>A0AAN6U404_9PEZI</name>
<dbReference type="InterPro" id="IPR025340">
    <property type="entry name" value="DUF4246"/>
</dbReference>